<keyword evidence="3" id="KW-1185">Reference proteome</keyword>
<name>A0A8H6NFN1_9PEZI</name>
<keyword evidence="1" id="KW-0812">Transmembrane</keyword>
<keyword evidence="1" id="KW-0472">Membrane</keyword>
<dbReference type="InterPro" id="IPR021514">
    <property type="entry name" value="DUF3176"/>
</dbReference>
<dbReference type="AlphaFoldDB" id="A0A8H6NFN1"/>
<feature type="transmembrane region" description="Helical" evidence="1">
    <location>
        <begin position="98"/>
        <end position="117"/>
    </location>
</feature>
<keyword evidence="1" id="KW-1133">Transmembrane helix</keyword>
<protein>
    <submittedName>
        <fullName evidence="2">Uncharacterized protein</fullName>
    </submittedName>
</protein>
<accession>A0A8H6NFN1</accession>
<dbReference type="EMBL" id="WIGO01000088">
    <property type="protein sequence ID" value="KAF6830870.1"/>
    <property type="molecule type" value="Genomic_DNA"/>
</dbReference>
<feature type="transmembrane region" description="Helical" evidence="1">
    <location>
        <begin position="38"/>
        <end position="57"/>
    </location>
</feature>
<proteinExistence type="predicted"/>
<dbReference type="Pfam" id="PF11374">
    <property type="entry name" value="DUF3176"/>
    <property type="match status" value="1"/>
</dbReference>
<dbReference type="Proteomes" id="UP000654918">
    <property type="component" value="Unassembled WGS sequence"/>
</dbReference>
<evidence type="ECO:0000313" key="2">
    <source>
        <dbReference type="EMBL" id="KAF6830870.1"/>
    </source>
</evidence>
<sequence>MALVVSAAAFLTIVAVLYKLDGELQPELAYDLNVNTLIAIFSVMLRATLLFVMAEVIGQSKWLWLKPARSLRDLKYFHDAGQGAGGSSRFLFFSWKPILTIAGVFVIIASYVIGPFSQQAAKTYFCQKKVEGGTARIAVAEWYVYTRSPYMYNIQAAEIEAVIINGLIFDAADSTFKSMFTCTTGNCTFDATGGVSHTSIGFCSACNDVTSSLQTLDRSQEVLYQSQNDPKFNLTYSLKTANVWKAKVFDLRINCKSEETDPTDSPEETCTISIATLKNSWVCLQQ</sequence>
<evidence type="ECO:0000256" key="1">
    <source>
        <dbReference type="SAM" id="Phobius"/>
    </source>
</evidence>
<gene>
    <name evidence="2" type="ORF">CPLU01_07059</name>
</gene>
<evidence type="ECO:0000313" key="3">
    <source>
        <dbReference type="Proteomes" id="UP000654918"/>
    </source>
</evidence>
<dbReference type="PANTHER" id="PTHR35394:SF5">
    <property type="entry name" value="DUF3176 DOMAIN-CONTAINING PROTEIN"/>
    <property type="match status" value="1"/>
</dbReference>
<reference evidence="2" key="1">
    <citation type="journal article" date="2020" name="Phytopathology">
        <title>Genome Sequence Resources of Colletotrichum truncatum, C. plurivorum, C. musicola, and C. sojae: Four Species Pathogenic to Soybean (Glycine max).</title>
        <authorList>
            <person name="Rogerio F."/>
            <person name="Boufleur T.R."/>
            <person name="Ciampi-Guillardi M."/>
            <person name="Sukno S.A."/>
            <person name="Thon M.R."/>
            <person name="Massola Junior N.S."/>
            <person name="Baroncelli R."/>
        </authorList>
    </citation>
    <scope>NUCLEOTIDE SEQUENCE</scope>
    <source>
        <strain evidence="2">LFN00145</strain>
    </source>
</reference>
<organism evidence="2 3">
    <name type="scientific">Colletotrichum plurivorum</name>
    <dbReference type="NCBI Taxonomy" id="2175906"/>
    <lineage>
        <taxon>Eukaryota</taxon>
        <taxon>Fungi</taxon>
        <taxon>Dikarya</taxon>
        <taxon>Ascomycota</taxon>
        <taxon>Pezizomycotina</taxon>
        <taxon>Sordariomycetes</taxon>
        <taxon>Hypocreomycetidae</taxon>
        <taxon>Glomerellales</taxon>
        <taxon>Glomerellaceae</taxon>
        <taxon>Colletotrichum</taxon>
        <taxon>Colletotrichum orchidearum species complex</taxon>
    </lineage>
</organism>
<dbReference type="PANTHER" id="PTHR35394">
    <property type="entry name" value="DUF3176 DOMAIN-CONTAINING PROTEIN"/>
    <property type="match status" value="1"/>
</dbReference>
<comment type="caution">
    <text evidence="2">The sequence shown here is derived from an EMBL/GenBank/DDBJ whole genome shotgun (WGS) entry which is preliminary data.</text>
</comment>